<dbReference type="SUPFAM" id="SSF49464">
    <property type="entry name" value="Carboxypeptidase regulatory domain-like"/>
    <property type="match status" value="1"/>
</dbReference>
<dbReference type="GO" id="GO:0009279">
    <property type="term" value="C:cell outer membrane"/>
    <property type="evidence" value="ECO:0007669"/>
    <property type="project" value="UniProtKB-SubCell"/>
</dbReference>
<dbReference type="OrthoDB" id="607931at2"/>
<keyword evidence="2" id="KW-0472">Membrane</keyword>
<keyword evidence="3" id="KW-0998">Cell outer membrane</keyword>
<dbReference type="RefSeq" id="WP_148697569.1">
    <property type="nucleotide sequence ID" value="NZ_CP017834.1"/>
</dbReference>
<dbReference type="AlphaFoldDB" id="A0A1L4D0U5"/>
<evidence type="ECO:0000313" key="5">
    <source>
        <dbReference type="Proteomes" id="UP000184731"/>
    </source>
</evidence>
<dbReference type="EMBL" id="CP017834">
    <property type="protein sequence ID" value="APJ03825.1"/>
    <property type="molecule type" value="Genomic_DNA"/>
</dbReference>
<dbReference type="InterPro" id="IPR037066">
    <property type="entry name" value="Plug_dom_sf"/>
</dbReference>
<keyword evidence="5" id="KW-1185">Reference proteome</keyword>
<organism evidence="4 5">
    <name type="scientific">Silvanigrella aquatica</name>
    <dbReference type="NCBI Taxonomy" id="1915309"/>
    <lineage>
        <taxon>Bacteria</taxon>
        <taxon>Pseudomonadati</taxon>
        <taxon>Bdellovibrionota</taxon>
        <taxon>Oligoflexia</taxon>
        <taxon>Silvanigrellales</taxon>
        <taxon>Silvanigrellaceae</taxon>
        <taxon>Silvanigrella</taxon>
    </lineage>
</organism>
<proteinExistence type="predicted"/>
<evidence type="ECO:0000313" key="4">
    <source>
        <dbReference type="EMBL" id="APJ03825.1"/>
    </source>
</evidence>
<dbReference type="STRING" id="1915309.AXG55_07865"/>
<dbReference type="InterPro" id="IPR008969">
    <property type="entry name" value="CarboxyPept-like_regulatory"/>
</dbReference>
<protein>
    <submittedName>
        <fullName evidence="4">Uncharacterized protein</fullName>
    </submittedName>
</protein>
<dbReference type="Gene3D" id="2.170.130.10">
    <property type="entry name" value="TonB-dependent receptor, plug domain"/>
    <property type="match status" value="1"/>
</dbReference>
<gene>
    <name evidence="4" type="ORF">AXG55_07865</name>
</gene>
<reference evidence="4 5" key="1">
    <citation type="submission" date="2016-10" db="EMBL/GenBank/DDBJ databases">
        <title>Silvanigrella aquatica sp. nov., isolated from a freshwater lake located in the Black Forest, Germany, description of Silvanigrellaceae fam. nov., Silvanigrellales ord. nov., reclassification of the order Bdellovibrionales in the class Oligoflexia, reclassification of the families Bacteriovoracaceae and Halobacteriovoraceae in the new order Bacteriovoracales ord. nov., and reclassification of the family Pseudobacteriovoracaceae in the order Oligoflexiales.</title>
        <authorList>
            <person name="Hahn M.W."/>
            <person name="Schmidt J."/>
            <person name="Koll U."/>
            <person name="Rohde M."/>
            <person name="Verbag S."/>
            <person name="Pitt A."/>
            <person name="Nakai R."/>
            <person name="Naganuma T."/>
            <person name="Lang E."/>
        </authorList>
    </citation>
    <scope>NUCLEOTIDE SEQUENCE [LARGE SCALE GENOMIC DNA]</scope>
    <source>
        <strain evidence="4 5">MWH-Nonnen-W8red</strain>
    </source>
</reference>
<dbReference type="SUPFAM" id="SSF56935">
    <property type="entry name" value="Porins"/>
    <property type="match status" value="1"/>
</dbReference>
<sequence length="796" mass="88936">MQKSFLLIFIFLFSHFRSFSQNTQQDKVQTVDGIALEGMVKALGSSAPIPDALVIDLGNKENNTQTNKKGYFSFKVTKSSKGILIRADNYQDLNINIENGKLTLSSPFSMEPSADYNTYGIIRAKQKDEISQNSFQQEELSHLPGTGGDAVKALQTLPSVLPANVGSADVVVRGGLPGDNSYFYDDLLLPIIFHFGGAETIIPPRMIESMDFYPGAFSARYSDTIGGVIQLRSPGNIPSRFSGEFELGLVQSGVYLEGNAFSSHENNAKLTDASTSTEVNTTHNNNVTNTTHNTVANEKENDGIGYRVGFRRTYLELYKPLIQKLSNNTSVFTVPQATDYQIILNGNHSNGTWQAYLLGAVDSASLSAPIGNSTTSSGQNSFSFYNAMELTGLRYSLNLSNGYGLRFVVEQRYFIWQQNILGDVVDAKSQLYGIGVILDKKVNEDLSFSVGVRPKYAYDQVGFNVVQYPSGDPTVYFDPELAPRTNDTIKASKYYADSFIDISYSPIKSIKINPGINVLKGPTSTQQALDPRIGVRFDFMKGQTLKFAWGYYSQQPAVQFTIPVYGNPNLELERSQQYVLGHESKFLENYSTDTQLWYKTSQNLTGPAVSNANNKYENSIQSRARGVEVFIKKKASDFWFGWVSYGYSIAEQRDPGSGIWRYSAYDRRHSLNIVYGQKITGRWNVGTRIQYISGSPYSSVPGGTYNQNTGAYEPTADGNTYLINKNDARNPYYMEVDFRTEYDFYFSDWKLTTYLDILNLFNRSNVAYTTYNRDYSNTVQVYGLPLIPSLGVIAKF</sequence>
<dbReference type="KEGG" id="saqi:AXG55_07865"/>
<evidence type="ECO:0000256" key="1">
    <source>
        <dbReference type="ARBA" id="ARBA00004442"/>
    </source>
</evidence>
<evidence type="ECO:0000256" key="3">
    <source>
        <dbReference type="ARBA" id="ARBA00023237"/>
    </source>
</evidence>
<dbReference type="InterPro" id="IPR036942">
    <property type="entry name" value="Beta-barrel_TonB_sf"/>
</dbReference>
<comment type="subcellular location">
    <subcellularLocation>
        <location evidence="1">Cell outer membrane</location>
    </subcellularLocation>
</comment>
<name>A0A1L4D0U5_9BACT</name>
<accession>A0A1L4D0U5</accession>
<dbReference type="Gene3D" id="2.40.170.20">
    <property type="entry name" value="TonB-dependent receptor, beta-barrel domain"/>
    <property type="match status" value="1"/>
</dbReference>
<dbReference type="Gene3D" id="2.60.40.1120">
    <property type="entry name" value="Carboxypeptidase-like, regulatory domain"/>
    <property type="match status" value="1"/>
</dbReference>
<dbReference type="Proteomes" id="UP000184731">
    <property type="component" value="Chromosome"/>
</dbReference>
<evidence type="ECO:0000256" key="2">
    <source>
        <dbReference type="ARBA" id="ARBA00023136"/>
    </source>
</evidence>